<dbReference type="PRINTS" id="PR00035">
    <property type="entry name" value="HTHGNTR"/>
</dbReference>
<dbReference type="GO" id="GO:0003700">
    <property type="term" value="F:DNA-binding transcription factor activity"/>
    <property type="evidence" value="ECO:0007669"/>
    <property type="project" value="InterPro"/>
</dbReference>
<dbReference type="GO" id="GO:0003677">
    <property type="term" value="F:DNA binding"/>
    <property type="evidence" value="ECO:0007669"/>
    <property type="project" value="UniProtKB-KW"/>
</dbReference>
<sequence>MNTPNALDEPSTPSAPSTPSFSPLYQQIKTLILQSLQAGEWKPGEPIPSEMDLAVRYRVSQGTVRKAIDELAAENLVVRRQGKGTFVATHAEQHVQYRFLKLVPDAGDPNTEGPAERTIVDCKRLRASADVARALGLRTGDAVLQVRRVLAYAGVPTILEDLWLPGTPFKGLTAERLRAWPGPMYSLFETEFGVRMVRAEEKIRAVLPDAEQALLLDVAPQMPLLSVERVAHTYHDMPMELRRGLYRTDTHHYRNQLG</sequence>
<dbReference type="Gene3D" id="3.40.1410.10">
    <property type="entry name" value="Chorismate lyase-like"/>
    <property type="match status" value="1"/>
</dbReference>
<dbReference type="PROSITE" id="PS50949">
    <property type="entry name" value="HTH_GNTR"/>
    <property type="match status" value="1"/>
</dbReference>
<dbReference type="FunFam" id="1.10.10.10:FF:000079">
    <property type="entry name" value="GntR family transcriptional regulator"/>
    <property type="match status" value="1"/>
</dbReference>
<dbReference type="Proteomes" id="UP000032067">
    <property type="component" value="Unassembled WGS sequence"/>
</dbReference>
<reference evidence="6 7" key="1">
    <citation type="submission" date="2014-12" db="EMBL/GenBank/DDBJ databases">
        <title>16Stimator: statistical estimation of ribosomal gene copy numbers from draft genome assemblies.</title>
        <authorList>
            <person name="Perisin M.A."/>
            <person name="Vetter M."/>
            <person name="Gilbert J.A."/>
            <person name="Bergelson J."/>
        </authorList>
    </citation>
    <scope>NUCLEOTIDE SEQUENCE [LARGE SCALE GENOMIC DNA]</scope>
    <source>
        <strain evidence="6 7">MEDvA23</strain>
    </source>
</reference>
<dbReference type="Gene3D" id="1.10.10.10">
    <property type="entry name" value="Winged helix-like DNA-binding domain superfamily/Winged helix DNA-binding domain"/>
    <property type="match status" value="1"/>
</dbReference>
<evidence type="ECO:0000256" key="2">
    <source>
        <dbReference type="ARBA" id="ARBA00023125"/>
    </source>
</evidence>
<dbReference type="CDD" id="cd07377">
    <property type="entry name" value="WHTH_GntR"/>
    <property type="match status" value="1"/>
</dbReference>
<comment type="caution">
    <text evidence="6">The sequence shown here is derived from an EMBL/GenBank/DDBJ whole genome shotgun (WGS) entry which is preliminary data.</text>
</comment>
<dbReference type="OrthoDB" id="2530535at2"/>
<evidence type="ECO:0000256" key="1">
    <source>
        <dbReference type="ARBA" id="ARBA00023015"/>
    </source>
</evidence>
<proteinExistence type="predicted"/>
<feature type="domain" description="HTH gntR-type" evidence="5">
    <location>
        <begin position="22"/>
        <end position="90"/>
    </location>
</feature>
<keyword evidence="3" id="KW-0804">Transcription</keyword>
<feature type="region of interest" description="Disordered" evidence="4">
    <location>
        <begin position="1"/>
        <end position="21"/>
    </location>
</feature>
<dbReference type="GO" id="GO:0045892">
    <property type="term" value="P:negative regulation of DNA-templated transcription"/>
    <property type="evidence" value="ECO:0007669"/>
    <property type="project" value="TreeGrafter"/>
</dbReference>
<gene>
    <name evidence="6" type="ORF">RT97_07045</name>
</gene>
<dbReference type="EMBL" id="JXQQ01000014">
    <property type="protein sequence ID" value="KIQ34536.1"/>
    <property type="molecule type" value="Genomic_DNA"/>
</dbReference>
<protein>
    <submittedName>
        <fullName evidence="6">GntR family transcriptional regulator</fullName>
    </submittedName>
</protein>
<evidence type="ECO:0000313" key="6">
    <source>
        <dbReference type="EMBL" id="KIQ34536.1"/>
    </source>
</evidence>
<dbReference type="RefSeq" id="WP_042578073.1">
    <property type="nucleotide sequence ID" value="NZ_JXQQ01000014.1"/>
</dbReference>
<dbReference type="InterPro" id="IPR036388">
    <property type="entry name" value="WH-like_DNA-bd_sf"/>
</dbReference>
<dbReference type="SUPFAM" id="SSF46785">
    <property type="entry name" value="Winged helix' DNA-binding domain"/>
    <property type="match status" value="1"/>
</dbReference>
<keyword evidence="2" id="KW-0238">DNA-binding</keyword>
<evidence type="ECO:0000313" key="7">
    <source>
        <dbReference type="Proteomes" id="UP000032067"/>
    </source>
</evidence>
<dbReference type="SMART" id="SM00866">
    <property type="entry name" value="UTRA"/>
    <property type="match status" value="1"/>
</dbReference>
<dbReference type="AlphaFoldDB" id="A0A0D0MQB4"/>
<dbReference type="PANTHER" id="PTHR44846">
    <property type="entry name" value="MANNOSYL-D-GLYCERATE TRANSPORT/METABOLISM SYSTEM REPRESSOR MNGR-RELATED"/>
    <property type="match status" value="1"/>
</dbReference>
<dbReference type="SUPFAM" id="SSF64288">
    <property type="entry name" value="Chorismate lyase-like"/>
    <property type="match status" value="1"/>
</dbReference>
<evidence type="ECO:0000256" key="3">
    <source>
        <dbReference type="ARBA" id="ARBA00023163"/>
    </source>
</evidence>
<organism evidence="6 7">
    <name type="scientific">Variovorax paradoxus</name>
    <dbReference type="NCBI Taxonomy" id="34073"/>
    <lineage>
        <taxon>Bacteria</taxon>
        <taxon>Pseudomonadati</taxon>
        <taxon>Pseudomonadota</taxon>
        <taxon>Betaproteobacteria</taxon>
        <taxon>Burkholderiales</taxon>
        <taxon>Comamonadaceae</taxon>
        <taxon>Variovorax</taxon>
    </lineage>
</organism>
<evidence type="ECO:0000259" key="5">
    <source>
        <dbReference type="PROSITE" id="PS50949"/>
    </source>
</evidence>
<dbReference type="InterPro" id="IPR011663">
    <property type="entry name" value="UTRA"/>
</dbReference>
<dbReference type="InterPro" id="IPR028978">
    <property type="entry name" value="Chorismate_lyase_/UTRA_dom_sf"/>
</dbReference>
<dbReference type="PANTHER" id="PTHR44846:SF1">
    <property type="entry name" value="MANNOSYL-D-GLYCERATE TRANSPORT_METABOLISM SYSTEM REPRESSOR MNGR-RELATED"/>
    <property type="match status" value="1"/>
</dbReference>
<name>A0A0D0MQB4_VARPD</name>
<keyword evidence="1" id="KW-0805">Transcription regulation</keyword>
<feature type="compositionally biased region" description="Low complexity" evidence="4">
    <location>
        <begin position="10"/>
        <end position="21"/>
    </location>
</feature>
<dbReference type="InterPro" id="IPR000524">
    <property type="entry name" value="Tscrpt_reg_HTH_GntR"/>
</dbReference>
<dbReference type="Pfam" id="PF07702">
    <property type="entry name" value="UTRA"/>
    <property type="match status" value="1"/>
</dbReference>
<dbReference type="Pfam" id="PF00392">
    <property type="entry name" value="GntR"/>
    <property type="match status" value="1"/>
</dbReference>
<evidence type="ECO:0000256" key="4">
    <source>
        <dbReference type="SAM" id="MobiDB-lite"/>
    </source>
</evidence>
<dbReference type="InterPro" id="IPR050679">
    <property type="entry name" value="Bact_HTH_transcr_reg"/>
</dbReference>
<accession>A0A0D0MQB4</accession>
<dbReference type="SMART" id="SM00345">
    <property type="entry name" value="HTH_GNTR"/>
    <property type="match status" value="1"/>
</dbReference>
<dbReference type="InterPro" id="IPR036390">
    <property type="entry name" value="WH_DNA-bd_sf"/>
</dbReference>